<protein>
    <recommendedName>
        <fullName evidence="9">C2H2-type domain-containing protein</fullName>
    </recommendedName>
</protein>
<gene>
    <name evidence="10" type="ORF">BJ085DRAFT_32652</name>
</gene>
<dbReference type="PANTHER" id="PTHR40626:SF11">
    <property type="entry name" value="ZINC FINGER PROTEIN YPR022C"/>
    <property type="match status" value="1"/>
</dbReference>
<evidence type="ECO:0000256" key="5">
    <source>
        <dbReference type="ARBA" id="ARBA00022833"/>
    </source>
</evidence>
<name>A0A4V1J490_9FUNG</name>
<feature type="compositionally biased region" description="Low complexity" evidence="8">
    <location>
        <begin position="104"/>
        <end position="118"/>
    </location>
</feature>
<keyword evidence="2" id="KW-0479">Metal-binding</keyword>
<evidence type="ECO:0000256" key="2">
    <source>
        <dbReference type="ARBA" id="ARBA00022723"/>
    </source>
</evidence>
<evidence type="ECO:0000313" key="10">
    <source>
        <dbReference type="EMBL" id="RKP34729.1"/>
    </source>
</evidence>
<dbReference type="InterPro" id="IPR013087">
    <property type="entry name" value="Znf_C2H2_type"/>
</dbReference>
<dbReference type="AlphaFoldDB" id="A0A4V1J490"/>
<dbReference type="InterPro" id="IPR051059">
    <property type="entry name" value="VerF-like"/>
</dbReference>
<keyword evidence="5" id="KW-0862">Zinc</keyword>
<feature type="compositionally biased region" description="Basic residues" evidence="8">
    <location>
        <begin position="353"/>
        <end position="375"/>
    </location>
</feature>
<feature type="domain" description="C2H2-type" evidence="9">
    <location>
        <begin position="399"/>
        <end position="426"/>
    </location>
</feature>
<feature type="region of interest" description="Disordered" evidence="8">
    <location>
        <begin position="478"/>
        <end position="501"/>
    </location>
</feature>
<dbReference type="SUPFAM" id="SSF57667">
    <property type="entry name" value="beta-beta-alpha zinc fingers"/>
    <property type="match status" value="1"/>
</dbReference>
<accession>A0A4V1J490</accession>
<dbReference type="SMART" id="SM00355">
    <property type="entry name" value="ZnF_C2H2"/>
    <property type="match status" value="2"/>
</dbReference>
<proteinExistence type="predicted"/>
<dbReference type="PANTHER" id="PTHR40626">
    <property type="entry name" value="MIP31509P"/>
    <property type="match status" value="1"/>
</dbReference>
<dbReference type="GO" id="GO:0000978">
    <property type="term" value="F:RNA polymerase II cis-regulatory region sequence-specific DNA binding"/>
    <property type="evidence" value="ECO:0007669"/>
    <property type="project" value="InterPro"/>
</dbReference>
<keyword evidence="4 7" id="KW-0863">Zinc-finger</keyword>
<feature type="region of interest" description="Disordered" evidence="8">
    <location>
        <begin position="90"/>
        <end position="144"/>
    </location>
</feature>
<dbReference type="GO" id="GO:0008270">
    <property type="term" value="F:zinc ion binding"/>
    <property type="evidence" value="ECO:0007669"/>
    <property type="project" value="UniProtKB-KW"/>
</dbReference>
<keyword evidence="11" id="KW-1185">Reference proteome</keyword>
<sequence>MVNQQQQKQPVDDYSSAKLAAGQQEFHHHHIIPSHGIPGLLGTDNDGGDCTFLGHQPNVGDTTTEGGWDLTGEINDYICNYLANHPSLSTPQASTNAGGPPIPSSSSSTAFSLPPFSSRLPEASDSSPYTMSASPATSDNLTNHSHLDASVASDSLTEVSTSEDPEAGMEWIDHYVTSYFANPFFRESLCMETEQLSSDMGTVGVTTAAAYSGLDKSLDMPPSFLAKKKEEKGVGILGHSNDPLRLKIPSVRFRIARPLGAAASFPNRSIAPKPHIRRPDAPISTIARTFTTTTFFTDPLAQYPAPNAHLHPSWSGQLRTGLMPNDNSNSNGSGSGSGSSGTTSQDDPGRSSSAHHSRSKPATPKPKRPCTKKPRPTPSSPNSLSKSAKFLSPSDDHPTKCKICQQTFSRPEHLERHRKIHQDVKDKVLCTRCGAQFARGDSLVRHSRDFRQACARRVLESQIGDHISFKEYRKWGNGAPFPLPSPLPPSTTTTTTTDPSS</sequence>
<dbReference type="PROSITE" id="PS50157">
    <property type="entry name" value="ZINC_FINGER_C2H2_2"/>
    <property type="match status" value="1"/>
</dbReference>
<evidence type="ECO:0000256" key="1">
    <source>
        <dbReference type="ARBA" id="ARBA00004123"/>
    </source>
</evidence>
<evidence type="ECO:0000256" key="3">
    <source>
        <dbReference type="ARBA" id="ARBA00022737"/>
    </source>
</evidence>
<dbReference type="EMBL" id="ML003090">
    <property type="protein sequence ID" value="RKP34729.1"/>
    <property type="molecule type" value="Genomic_DNA"/>
</dbReference>
<keyword evidence="3" id="KW-0677">Repeat</keyword>
<dbReference type="GO" id="GO:0000981">
    <property type="term" value="F:DNA-binding transcription factor activity, RNA polymerase II-specific"/>
    <property type="evidence" value="ECO:0007669"/>
    <property type="project" value="InterPro"/>
</dbReference>
<reference evidence="11" key="1">
    <citation type="journal article" date="2018" name="Nat. Microbiol.">
        <title>Leveraging single-cell genomics to expand the fungal tree of life.</title>
        <authorList>
            <person name="Ahrendt S.R."/>
            <person name="Quandt C.A."/>
            <person name="Ciobanu D."/>
            <person name="Clum A."/>
            <person name="Salamov A."/>
            <person name="Andreopoulos B."/>
            <person name="Cheng J.F."/>
            <person name="Woyke T."/>
            <person name="Pelin A."/>
            <person name="Henrissat B."/>
            <person name="Reynolds N.K."/>
            <person name="Benny G.L."/>
            <person name="Smith M.E."/>
            <person name="James T.Y."/>
            <person name="Grigoriev I.V."/>
        </authorList>
    </citation>
    <scope>NUCLEOTIDE SEQUENCE [LARGE SCALE GENOMIC DNA]</scope>
    <source>
        <strain evidence="11">RSA 468</strain>
    </source>
</reference>
<dbReference type="Pfam" id="PF00096">
    <property type="entry name" value="zf-C2H2"/>
    <property type="match status" value="1"/>
</dbReference>
<dbReference type="InterPro" id="IPR036236">
    <property type="entry name" value="Znf_C2H2_sf"/>
</dbReference>
<dbReference type="PROSITE" id="PS00028">
    <property type="entry name" value="ZINC_FINGER_C2H2_1"/>
    <property type="match status" value="1"/>
</dbReference>
<dbReference type="GO" id="GO:0005634">
    <property type="term" value="C:nucleus"/>
    <property type="evidence" value="ECO:0007669"/>
    <property type="project" value="UniProtKB-SubCell"/>
</dbReference>
<evidence type="ECO:0000256" key="4">
    <source>
        <dbReference type="ARBA" id="ARBA00022771"/>
    </source>
</evidence>
<dbReference type="GO" id="GO:0000785">
    <property type="term" value="C:chromatin"/>
    <property type="evidence" value="ECO:0007669"/>
    <property type="project" value="TreeGrafter"/>
</dbReference>
<evidence type="ECO:0000256" key="6">
    <source>
        <dbReference type="ARBA" id="ARBA00023242"/>
    </source>
</evidence>
<feature type="compositionally biased region" description="Polar residues" evidence="8">
    <location>
        <begin position="124"/>
        <end position="144"/>
    </location>
</feature>
<evidence type="ECO:0000259" key="9">
    <source>
        <dbReference type="PROSITE" id="PS50157"/>
    </source>
</evidence>
<feature type="compositionally biased region" description="Low complexity" evidence="8">
    <location>
        <begin position="490"/>
        <end position="501"/>
    </location>
</feature>
<evidence type="ECO:0000313" key="11">
    <source>
        <dbReference type="Proteomes" id="UP000268162"/>
    </source>
</evidence>
<feature type="region of interest" description="Disordered" evidence="8">
    <location>
        <begin position="311"/>
        <end position="398"/>
    </location>
</feature>
<keyword evidence="6" id="KW-0539">Nucleus</keyword>
<comment type="subcellular location">
    <subcellularLocation>
        <location evidence="1">Nucleus</location>
    </subcellularLocation>
</comment>
<evidence type="ECO:0000256" key="7">
    <source>
        <dbReference type="PROSITE-ProRule" id="PRU00042"/>
    </source>
</evidence>
<dbReference type="Gene3D" id="3.30.160.60">
    <property type="entry name" value="Classic Zinc Finger"/>
    <property type="match status" value="1"/>
</dbReference>
<organism evidence="10 11">
    <name type="scientific">Dimargaris cristalligena</name>
    <dbReference type="NCBI Taxonomy" id="215637"/>
    <lineage>
        <taxon>Eukaryota</taxon>
        <taxon>Fungi</taxon>
        <taxon>Fungi incertae sedis</taxon>
        <taxon>Zoopagomycota</taxon>
        <taxon>Kickxellomycotina</taxon>
        <taxon>Dimargaritomycetes</taxon>
        <taxon>Dimargaritales</taxon>
        <taxon>Dimargaritaceae</taxon>
        <taxon>Dimargaris</taxon>
    </lineage>
</organism>
<dbReference type="Proteomes" id="UP000268162">
    <property type="component" value="Unassembled WGS sequence"/>
</dbReference>
<evidence type="ECO:0000256" key="8">
    <source>
        <dbReference type="SAM" id="MobiDB-lite"/>
    </source>
</evidence>
<dbReference type="STRING" id="215637.A0A4V1J490"/>